<dbReference type="Proteomes" id="UP001489004">
    <property type="component" value="Unassembled WGS sequence"/>
</dbReference>
<reference evidence="1 2" key="1">
    <citation type="journal article" date="2024" name="Nat. Commun.">
        <title>Phylogenomics reveals the evolutionary origins of lichenization in chlorophyte algae.</title>
        <authorList>
            <person name="Puginier C."/>
            <person name="Libourel C."/>
            <person name="Otte J."/>
            <person name="Skaloud P."/>
            <person name="Haon M."/>
            <person name="Grisel S."/>
            <person name="Petersen M."/>
            <person name="Berrin J.G."/>
            <person name="Delaux P.M."/>
            <person name="Dal Grande F."/>
            <person name="Keller J."/>
        </authorList>
    </citation>
    <scope>NUCLEOTIDE SEQUENCE [LARGE SCALE GENOMIC DNA]</scope>
    <source>
        <strain evidence="1 2">SAG 2043</strain>
    </source>
</reference>
<gene>
    <name evidence="1" type="ORF">WJX72_006315</name>
</gene>
<dbReference type="AlphaFoldDB" id="A0AAW1Q149"/>
<organism evidence="1 2">
    <name type="scientific">[Myrmecia] bisecta</name>
    <dbReference type="NCBI Taxonomy" id="41462"/>
    <lineage>
        <taxon>Eukaryota</taxon>
        <taxon>Viridiplantae</taxon>
        <taxon>Chlorophyta</taxon>
        <taxon>core chlorophytes</taxon>
        <taxon>Trebouxiophyceae</taxon>
        <taxon>Trebouxiales</taxon>
        <taxon>Trebouxiaceae</taxon>
        <taxon>Myrmecia</taxon>
    </lineage>
</organism>
<evidence type="ECO:0000313" key="1">
    <source>
        <dbReference type="EMBL" id="KAK9814462.1"/>
    </source>
</evidence>
<evidence type="ECO:0000313" key="2">
    <source>
        <dbReference type="Proteomes" id="UP001489004"/>
    </source>
</evidence>
<proteinExistence type="predicted"/>
<name>A0AAW1Q149_9CHLO</name>
<accession>A0AAW1Q149</accession>
<keyword evidence="2" id="KW-1185">Reference proteome</keyword>
<sequence>MQQHRSNVLRCYRELLYLIKKLPTDRRLAALEEARARTKVNIGETDLGQASEQLKELVAKISFLRISTPRQPGDRRSCLGGTFVLRGGELVPGEAVRASRVADGTISMEEARQRHQTLLRRQHFGRDPPKAPMLF</sequence>
<comment type="caution">
    <text evidence="1">The sequence shown here is derived from an EMBL/GenBank/DDBJ whole genome shotgun (WGS) entry which is preliminary data.</text>
</comment>
<dbReference type="EMBL" id="JALJOR010000007">
    <property type="protein sequence ID" value="KAK9814462.1"/>
    <property type="molecule type" value="Genomic_DNA"/>
</dbReference>
<protein>
    <submittedName>
        <fullName evidence="1">Uncharacterized protein</fullName>
    </submittedName>
</protein>